<dbReference type="InterPro" id="IPR035684">
    <property type="entry name" value="ArgRS_core"/>
</dbReference>
<evidence type="ECO:0000256" key="12">
    <source>
        <dbReference type="RuleBase" id="RU363038"/>
    </source>
</evidence>
<evidence type="ECO:0000256" key="8">
    <source>
        <dbReference type="ARBA" id="ARBA00022917"/>
    </source>
</evidence>
<keyword evidence="4 11" id="KW-0963">Cytoplasm</keyword>
<dbReference type="PANTHER" id="PTHR11956:SF5">
    <property type="entry name" value="ARGININE--TRNA LIGASE, CYTOPLASMIC"/>
    <property type="match status" value="1"/>
</dbReference>
<evidence type="ECO:0000256" key="2">
    <source>
        <dbReference type="ARBA" id="ARBA00005594"/>
    </source>
</evidence>
<evidence type="ECO:0000256" key="3">
    <source>
        <dbReference type="ARBA" id="ARBA00011245"/>
    </source>
</evidence>
<name>A0A1L6TER1_PISSA</name>
<evidence type="ECO:0000256" key="9">
    <source>
        <dbReference type="ARBA" id="ARBA00023146"/>
    </source>
</evidence>
<gene>
    <name evidence="11" type="primary">argS</name>
    <name evidence="13" type="ORF">KU39_2795</name>
</gene>
<evidence type="ECO:0000256" key="10">
    <source>
        <dbReference type="ARBA" id="ARBA00049339"/>
    </source>
</evidence>
<keyword evidence="8 11" id="KW-0648">Protein biosynthesis</keyword>
<dbReference type="GO" id="GO:0006420">
    <property type="term" value="P:arginyl-tRNA aminoacylation"/>
    <property type="evidence" value="ECO:0007669"/>
    <property type="project" value="UniProtKB-UniRule"/>
</dbReference>
<dbReference type="SMART" id="SM00836">
    <property type="entry name" value="DALR_1"/>
    <property type="match status" value="1"/>
</dbReference>
<dbReference type="FunFam" id="3.40.50.620:FF:000062">
    <property type="entry name" value="Arginine--tRNA ligase"/>
    <property type="match status" value="1"/>
</dbReference>
<dbReference type="Gene3D" id="3.30.1360.70">
    <property type="entry name" value="Arginyl tRNA synthetase N-terminal domain"/>
    <property type="match status" value="1"/>
</dbReference>
<dbReference type="OrthoDB" id="9803211at2"/>
<keyword evidence="7 11" id="KW-0067">ATP-binding</keyword>
<dbReference type="Pfam" id="PF05746">
    <property type="entry name" value="DALR_1"/>
    <property type="match status" value="1"/>
</dbReference>
<dbReference type="FunFam" id="3.30.1360.70:FF:000003">
    <property type="entry name" value="Arginine--tRNA ligase"/>
    <property type="match status" value="1"/>
</dbReference>
<comment type="catalytic activity">
    <reaction evidence="10 11">
        <text>tRNA(Arg) + L-arginine + ATP = L-arginyl-tRNA(Arg) + AMP + diphosphate</text>
        <dbReference type="Rhea" id="RHEA:20301"/>
        <dbReference type="Rhea" id="RHEA-COMP:9658"/>
        <dbReference type="Rhea" id="RHEA-COMP:9673"/>
        <dbReference type="ChEBI" id="CHEBI:30616"/>
        <dbReference type="ChEBI" id="CHEBI:32682"/>
        <dbReference type="ChEBI" id="CHEBI:33019"/>
        <dbReference type="ChEBI" id="CHEBI:78442"/>
        <dbReference type="ChEBI" id="CHEBI:78513"/>
        <dbReference type="ChEBI" id="CHEBI:456215"/>
        <dbReference type="EC" id="6.1.1.19"/>
    </reaction>
</comment>
<dbReference type="SUPFAM" id="SSF55190">
    <property type="entry name" value="Arginyl-tRNA synthetase (ArgRS), N-terminal 'additional' domain"/>
    <property type="match status" value="1"/>
</dbReference>
<evidence type="ECO:0000256" key="6">
    <source>
        <dbReference type="ARBA" id="ARBA00022741"/>
    </source>
</evidence>
<dbReference type="HAMAP" id="MF_00123">
    <property type="entry name" value="Arg_tRNA_synth"/>
    <property type="match status" value="1"/>
</dbReference>
<dbReference type="EC" id="6.1.1.19" evidence="11"/>
<proteinExistence type="inferred from homology"/>
<dbReference type="PANTHER" id="PTHR11956">
    <property type="entry name" value="ARGINYL-TRNA SYNTHETASE"/>
    <property type="match status" value="1"/>
</dbReference>
<dbReference type="PRINTS" id="PR01038">
    <property type="entry name" value="TRNASYNTHARG"/>
</dbReference>
<dbReference type="Pfam" id="PF03485">
    <property type="entry name" value="Arg_tRNA_synt_N"/>
    <property type="match status" value="1"/>
</dbReference>
<dbReference type="Proteomes" id="UP000029558">
    <property type="component" value="Chromosome"/>
</dbReference>
<dbReference type="InterPro" id="IPR005148">
    <property type="entry name" value="Arg-tRNA-synth_N"/>
</dbReference>
<evidence type="ECO:0000313" key="14">
    <source>
        <dbReference type="Proteomes" id="UP000029558"/>
    </source>
</evidence>
<dbReference type="GO" id="GO:0005737">
    <property type="term" value="C:cytoplasm"/>
    <property type="evidence" value="ECO:0007669"/>
    <property type="project" value="UniProtKB-SubCell"/>
</dbReference>
<dbReference type="GO" id="GO:0005524">
    <property type="term" value="F:ATP binding"/>
    <property type="evidence" value="ECO:0007669"/>
    <property type="project" value="UniProtKB-UniRule"/>
</dbReference>
<evidence type="ECO:0000313" key="13">
    <source>
        <dbReference type="EMBL" id="ALB23971.1"/>
    </source>
</evidence>
<dbReference type="InterPro" id="IPR014729">
    <property type="entry name" value="Rossmann-like_a/b/a_fold"/>
</dbReference>
<dbReference type="InterPro" id="IPR001412">
    <property type="entry name" value="aa-tRNA-synth_I_CS"/>
</dbReference>
<comment type="similarity">
    <text evidence="2 11 12">Belongs to the class-I aminoacyl-tRNA synthetase family.</text>
</comment>
<accession>A0A1L6TER1</accession>
<dbReference type="RefSeq" id="WP_017376977.1">
    <property type="nucleotide sequence ID" value="NZ_CP012508.1"/>
</dbReference>
<dbReference type="Pfam" id="PF00750">
    <property type="entry name" value="tRNA-synt_1d"/>
    <property type="match status" value="2"/>
</dbReference>
<sequence>MKQHIQHLVSEAVTALQANEVLPKGLSIQLHIDRTKDKSHGDWASNVAMMLARVAGCAPRQLAEKIVTALPVSEHVTKVEVAGPGFINFFLNAKAQSNVIAEILNQQQHYGRSDVLIDKKVILEFVSANPTGPLHVGHGRWAAMGAVVGNLLQAVGAEVYREYYVNDSGRQMDILATSTWLRYLELAAKSFDFEFPLNGYRGDYIFAIAKELTSAYQDRFVCDLVDVYETVCPNTEENKELHIDGLIQRAKALLGDDYQIIFKAALERVLGDIKDDLVEFGVEFDHWFSEKSLVDRGAVTKALNRLEQGGYTYQDEGAIWFRSTGFGDDKDRVLVRNNGQQTYFTPDIAYHMDKLDRGHNLVIDLFGADHHGYVARMRAAMQALGAEADDYHVLLGQFVSLYRGGQQVQMSTRSGSFVSLRELRHEVGNDAARFFYVMRKFEQPLDFDLDLAKSKSNDNPVYYIQYAHARICSVLRQMTEKKVELNTELGLASRDRLVEPQEIDLLKRLAMYPELLRNAAVNHEPHLLANYLRDLANGLHTYYNAHQFLVEDAVLCQARLCLILAVQQVLANGLELLGISAPQAM</sequence>
<dbReference type="InterPro" id="IPR001278">
    <property type="entry name" value="Arg-tRNA-ligase"/>
</dbReference>
<dbReference type="InterPro" id="IPR036695">
    <property type="entry name" value="Arg-tRNA-synth_N_sf"/>
</dbReference>
<feature type="short sequence motif" description="'HIGH' region" evidence="11">
    <location>
        <begin position="128"/>
        <end position="138"/>
    </location>
</feature>
<dbReference type="InterPro" id="IPR009080">
    <property type="entry name" value="tRNAsynth_Ia_anticodon-bd"/>
</dbReference>
<keyword evidence="9 11" id="KW-0030">Aminoacyl-tRNA synthetase</keyword>
<dbReference type="NCBIfam" id="TIGR00456">
    <property type="entry name" value="argS"/>
    <property type="match status" value="1"/>
</dbReference>
<evidence type="ECO:0000256" key="1">
    <source>
        <dbReference type="ARBA" id="ARBA00004496"/>
    </source>
</evidence>
<keyword evidence="6 11" id="KW-0547">Nucleotide-binding</keyword>
<comment type="subunit">
    <text evidence="3 11">Monomer.</text>
</comment>
<evidence type="ECO:0000256" key="11">
    <source>
        <dbReference type="HAMAP-Rule" id="MF_00123"/>
    </source>
</evidence>
<dbReference type="SMART" id="SM01016">
    <property type="entry name" value="Arg_tRNA_synt_N"/>
    <property type="match status" value="1"/>
</dbReference>
<protein>
    <recommendedName>
        <fullName evidence="11">Arginine--tRNA ligase</fullName>
        <ecNumber evidence="11">6.1.1.19</ecNumber>
    </recommendedName>
    <alternativeName>
        <fullName evidence="11">Arginyl-tRNA synthetase</fullName>
        <shortName evidence="11">ArgRS</shortName>
    </alternativeName>
</protein>
<dbReference type="EMBL" id="CP012508">
    <property type="protein sequence ID" value="ALB23971.1"/>
    <property type="molecule type" value="Genomic_DNA"/>
</dbReference>
<dbReference type="FunFam" id="1.10.730.10:FF:000008">
    <property type="entry name" value="Arginine--tRNA ligase"/>
    <property type="match status" value="1"/>
</dbReference>
<evidence type="ECO:0000256" key="4">
    <source>
        <dbReference type="ARBA" id="ARBA00022490"/>
    </source>
</evidence>
<dbReference type="SUPFAM" id="SSF52374">
    <property type="entry name" value="Nucleotidylyl transferase"/>
    <property type="match status" value="1"/>
</dbReference>
<evidence type="ECO:0000256" key="5">
    <source>
        <dbReference type="ARBA" id="ARBA00022598"/>
    </source>
</evidence>
<evidence type="ECO:0000256" key="7">
    <source>
        <dbReference type="ARBA" id="ARBA00022840"/>
    </source>
</evidence>
<dbReference type="SUPFAM" id="SSF47323">
    <property type="entry name" value="Anticodon-binding domain of a subclass of class I aminoacyl-tRNA synthetases"/>
    <property type="match status" value="1"/>
</dbReference>
<dbReference type="PROSITE" id="PS00178">
    <property type="entry name" value="AA_TRNA_LIGASE_I"/>
    <property type="match status" value="1"/>
</dbReference>
<reference evidence="13 14" key="1">
    <citation type="journal article" date="2014" name="Genome Announc.">
        <title>Comparative Genome Analysis of Two Isolates of the Fish Pathogen Piscirickettsia salmonis from Different Hosts Reveals Major Differences in Virulence-Associated Secretion Systems.</title>
        <authorList>
            <person name="Bohle H."/>
            <person name="Henriquez P."/>
            <person name="Grothusen H."/>
            <person name="Navas E."/>
            <person name="Sandoval A."/>
            <person name="Bustamante F."/>
            <person name="Bustos P."/>
            <person name="Mancilla M."/>
        </authorList>
    </citation>
    <scope>NUCLEOTIDE SEQUENCE [LARGE SCALE GENOMIC DNA]</scope>
    <source>
        <strain evidence="14">B1-32597</strain>
    </source>
</reference>
<keyword evidence="5 11" id="KW-0436">Ligase</keyword>
<dbReference type="GO" id="GO:0004814">
    <property type="term" value="F:arginine-tRNA ligase activity"/>
    <property type="evidence" value="ECO:0007669"/>
    <property type="project" value="UniProtKB-UniRule"/>
</dbReference>
<dbReference type="InterPro" id="IPR008909">
    <property type="entry name" value="DALR_anticod-bd"/>
</dbReference>
<dbReference type="CDD" id="cd00671">
    <property type="entry name" value="ArgRS_core"/>
    <property type="match status" value="1"/>
</dbReference>
<comment type="subcellular location">
    <subcellularLocation>
        <location evidence="1 11">Cytoplasm</location>
    </subcellularLocation>
</comment>
<dbReference type="Gene3D" id="3.40.50.620">
    <property type="entry name" value="HUPs"/>
    <property type="match status" value="1"/>
</dbReference>
<dbReference type="AlphaFoldDB" id="A0A1L6TER1"/>
<dbReference type="Gene3D" id="1.10.730.10">
    <property type="entry name" value="Isoleucyl-tRNA Synthetase, Domain 1"/>
    <property type="match status" value="1"/>
</dbReference>
<organism evidence="13 14">
    <name type="scientific">Piscirickettsia salmonis</name>
    <dbReference type="NCBI Taxonomy" id="1238"/>
    <lineage>
        <taxon>Bacteria</taxon>
        <taxon>Pseudomonadati</taxon>
        <taxon>Pseudomonadota</taxon>
        <taxon>Gammaproteobacteria</taxon>
        <taxon>Thiotrichales</taxon>
        <taxon>Piscirickettsiaceae</taxon>
        <taxon>Piscirickettsia</taxon>
    </lineage>
</organism>